<organism evidence="1">
    <name type="scientific">Ixodes ricinus</name>
    <name type="common">Common tick</name>
    <name type="synonym">Acarus ricinus</name>
    <dbReference type="NCBI Taxonomy" id="34613"/>
    <lineage>
        <taxon>Eukaryota</taxon>
        <taxon>Metazoa</taxon>
        <taxon>Ecdysozoa</taxon>
        <taxon>Arthropoda</taxon>
        <taxon>Chelicerata</taxon>
        <taxon>Arachnida</taxon>
        <taxon>Acari</taxon>
        <taxon>Parasitiformes</taxon>
        <taxon>Ixodida</taxon>
        <taxon>Ixodoidea</taxon>
        <taxon>Ixodidae</taxon>
        <taxon>Ixodinae</taxon>
        <taxon>Ixodes</taxon>
    </lineage>
</organism>
<dbReference type="EMBL" id="GIFC01009204">
    <property type="protein sequence ID" value="MXU91287.1"/>
    <property type="molecule type" value="Transcribed_RNA"/>
</dbReference>
<reference evidence="1" key="1">
    <citation type="submission" date="2019-12" db="EMBL/GenBank/DDBJ databases">
        <title>An insight into the sialome of adult female Ixodes ricinus ticks feeding for 6 days.</title>
        <authorList>
            <person name="Perner J."/>
            <person name="Ribeiro J.M.C."/>
        </authorList>
    </citation>
    <scope>NUCLEOTIDE SEQUENCE</scope>
    <source>
        <strain evidence="1">Semi-engorged</strain>
        <tissue evidence="1">Salivary glands</tissue>
    </source>
</reference>
<proteinExistence type="predicted"/>
<accession>A0A6B0UN69</accession>
<sequence>MLSRSCCCCWMAYCWMASKPGSRGWAEPGETAPAEVANSAPVNACCWCSCKAELQSAPVCSSCWCNWCTACWCHPGNTGTPGTLSLAPSCSSVATCGLTASTGASLWLEPCRWMGPPVAWL</sequence>
<name>A0A6B0UN69_IXORI</name>
<evidence type="ECO:0000313" key="1">
    <source>
        <dbReference type="EMBL" id="MXU91287.1"/>
    </source>
</evidence>
<dbReference type="AlphaFoldDB" id="A0A6B0UN69"/>
<protein>
    <submittedName>
        <fullName evidence="1">Uncharacterized protein</fullName>
    </submittedName>
</protein>